<comment type="caution">
    <text evidence="1">The sequence shown here is derived from an EMBL/GenBank/DDBJ whole genome shotgun (WGS) entry which is preliminary data.</text>
</comment>
<protein>
    <submittedName>
        <fullName evidence="1">tRNA A58 N-methylase Trm61</fullName>
    </submittedName>
</protein>
<organism evidence="1 2">
    <name type="scientific">Alkaliphilus hydrothermalis</name>
    <dbReference type="NCBI Taxonomy" id="1482730"/>
    <lineage>
        <taxon>Bacteria</taxon>
        <taxon>Bacillati</taxon>
        <taxon>Bacillota</taxon>
        <taxon>Clostridia</taxon>
        <taxon>Peptostreptococcales</taxon>
        <taxon>Natronincolaceae</taxon>
        <taxon>Alkaliphilus</taxon>
    </lineage>
</organism>
<evidence type="ECO:0000313" key="1">
    <source>
        <dbReference type="EMBL" id="MBM7615857.1"/>
    </source>
</evidence>
<dbReference type="SUPFAM" id="SSF53335">
    <property type="entry name" value="S-adenosyl-L-methionine-dependent methyltransferases"/>
    <property type="match status" value="1"/>
</dbReference>
<sequence length="148" mass="16810">MNIVKIGDLDNLKEETPTYVFNQLQERVKDIMELPDEVLSVLQNESKVILDIGPGEGVSSIALASICPKAKVIGIEMDRKHLVAAWPLCKRHLKLELFWGALYGTDSVKRVDRDISVPRLHESELPKISTLFTWTGMSRTDIYELMEE</sequence>
<name>A0ABS2NSV8_9FIRM</name>
<accession>A0ABS2NSV8</accession>
<dbReference type="InterPro" id="IPR029063">
    <property type="entry name" value="SAM-dependent_MTases_sf"/>
</dbReference>
<reference evidence="1 2" key="1">
    <citation type="submission" date="2021-01" db="EMBL/GenBank/DDBJ databases">
        <title>Genomic Encyclopedia of Type Strains, Phase IV (KMG-IV): sequencing the most valuable type-strain genomes for metagenomic binning, comparative biology and taxonomic classification.</title>
        <authorList>
            <person name="Goeker M."/>
        </authorList>
    </citation>
    <scope>NUCLEOTIDE SEQUENCE [LARGE SCALE GENOMIC DNA]</scope>
    <source>
        <strain evidence="1 2">DSM 25890</strain>
    </source>
</reference>
<gene>
    <name evidence="1" type="ORF">JOC73_002431</name>
</gene>
<dbReference type="RefSeq" id="WP_204403526.1">
    <property type="nucleotide sequence ID" value="NZ_JAFBEE010000019.1"/>
</dbReference>
<dbReference type="Proteomes" id="UP001314796">
    <property type="component" value="Unassembled WGS sequence"/>
</dbReference>
<dbReference type="EMBL" id="JAFBEE010000019">
    <property type="protein sequence ID" value="MBM7615857.1"/>
    <property type="molecule type" value="Genomic_DNA"/>
</dbReference>
<keyword evidence="2" id="KW-1185">Reference proteome</keyword>
<dbReference type="Gene3D" id="3.40.50.150">
    <property type="entry name" value="Vaccinia Virus protein VP39"/>
    <property type="match status" value="1"/>
</dbReference>
<proteinExistence type="predicted"/>
<dbReference type="CDD" id="cd02440">
    <property type="entry name" value="AdoMet_MTases"/>
    <property type="match status" value="1"/>
</dbReference>
<evidence type="ECO:0000313" key="2">
    <source>
        <dbReference type="Proteomes" id="UP001314796"/>
    </source>
</evidence>